<dbReference type="EMBL" id="DACRBY010000001">
    <property type="protein sequence ID" value="HAS8538423.1"/>
    <property type="molecule type" value="Genomic_DNA"/>
</dbReference>
<evidence type="ECO:0000313" key="13">
    <source>
        <dbReference type="EMBL" id="HAS8538423.1"/>
    </source>
</evidence>
<dbReference type="AlphaFoldDB" id="A0A8H9MYD7"/>
<gene>
    <name evidence="13" type="ORF">I7730_01235</name>
</gene>
<evidence type="ECO:0000256" key="2">
    <source>
        <dbReference type="ARBA" id="ARBA00011233"/>
    </source>
</evidence>
<dbReference type="GO" id="GO:0046930">
    <property type="term" value="C:pore complex"/>
    <property type="evidence" value="ECO:0007669"/>
    <property type="project" value="UniProtKB-KW"/>
</dbReference>
<keyword evidence="7" id="KW-0406">Ion transport</keyword>
<dbReference type="PANTHER" id="PTHR34501">
    <property type="entry name" value="PROTEIN YDDL-RELATED"/>
    <property type="match status" value="1"/>
</dbReference>
<proteinExistence type="predicted"/>
<evidence type="ECO:0000256" key="5">
    <source>
        <dbReference type="ARBA" id="ARBA00022692"/>
    </source>
</evidence>
<evidence type="ECO:0000256" key="8">
    <source>
        <dbReference type="ARBA" id="ARBA00023114"/>
    </source>
</evidence>
<dbReference type="GO" id="GO:0006811">
    <property type="term" value="P:monoatomic ion transport"/>
    <property type="evidence" value="ECO:0007669"/>
    <property type="project" value="UniProtKB-KW"/>
</dbReference>
<organism evidence="13">
    <name type="scientific">Vibrio vulnificus</name>
    <dbReference type="NCBI Taxonomy" id="672"/>
    <lineage>
        <taxon>Bacteria</taxon>
        <taxon>Pseudomonadati</taxon>
        <taxon>Pseudomonadota</taxon>
        <taxon>Gammaproteobacteria</taxon>
        <taxon>Vibrionales</taxon>
        <taxon>Vibrionaceae</taxon>
        <taxon>Vibrio</taxon>
    </lineage>
</organism>
<keyword evidence="5" id="KW-0812">Transmembrane</keyword>
<dbReference type="InterPro" id="IPR050298">
    <property type="entry name" value="Gram-neg_bact_OMP"/>
</dbReference>
<feature type="signal peptide" evidence="11">
    <location>
        <begin position="1"/>
        <end position="19"/>
    </location>
</feature>
<dbReference type="GO" id="GO:0015288">
    <property type="term" value="F:porin activity"/>
    <property type="evidence" value="ECO:0007669"/>
    <property type="project" value="UniProtKB-KW"/>
</dbReference>
<evidence type="ECO:0000256" key="3">
    <source>
        <dbReference type="ARBA" id="ARBA00022448"/>
    </source>
</evidence>
<evidence type="ECO:0000256" key="4">
    <source>
        <dbReference type="ARBA" id="ARBA00022452"/>
    </source>
</evidence>
<dbReference type="GO" id="GO:0009279">
    <property type="term" value="C:cell outer membrane"/>
    <property type="evidence" value="ECO:0007669"/>
    <property type="project" value="UniProtKB-SubCell"/>
</dbReference>
<reference evidence="13" key="2">
    <citation type="submission" date="2019-01" db="EMBL/GenBank/DDBJ databases">
        <authorList>
            <consortium name="NCBI Pathogen Detection Project"/>
        </authorList>
    </citation>
    <scope>NUCLEOTIDE SEQUENCE</scope>
    <source>
        <strain evidence="13">BCW_3452</strain>
    </source>
</reference>
<keyword evidence="3" id="KW-0813">Transport</keyword>
<keyword evidence="8" id="KW-0626">Porin</keyword>
<evidence type="ECO:0000256" key="11">
    <source>
        <dbReference type="SAM" id="SignalP"/>
    </source>
</evidence>
<reference evidence="13" key="1">
    <citation type="journal article" date="2018" name="Genome Biol.">
        <title>SKESA: strategic k-mer extension for scrupulous assemblies.</title>
        <authorList>
            <person name="Souvorov A."/>
            <person name="Agarwala R."/>
            <person name="Lipman D.J."/>
        </authorList>
    </citation>
    <scope>NUCLEOTIDE SEQUENCE</scope>
    <source>
        <strain evidence="13">BCW_3452</strain>
    </source>
</reference>
<comment type="caution">
    <text evidence="13">The sequence shown here is derived from an EMBL/GenBank/DDBJ whole genome shotgun (WGS) entry which is preliminary data.</text>
</comment>
<comment type="subunit">
    <text evidence="2">Homotrimer.</text>
</comment>
<evidence type="ECO:0000256" key="7">
    <source>
        <dbReference type="ARBA" id="ARBA00023065"/>
    </source>
</evidence>
<comment type="subcellular location">
    <subcellularLocation>
        <location evidence="1">Cell outer membrane</location>
        <topology evidence="1">Multi-pass membrane protein</topology>
    </subcellularLocation>
</comment>
<keyword evidence="6 11" id="KW-0732">Signal</keyword>
<dbReference type="Proteomes" id="UP000863257">
    <property type="component" value="Unassembled WGS sequence"/>
</dbReference>
<dbReference type="Gene3D" id="2.40.160.10">
    <property type="entry name" value="Porin"/>
    <property type="match status" value="1"/>
</dbReference>
<evidence type="ECO:0000256" key="9">
    <source>
        <dbReference type="ARBA" id="ARBA00023136"/>
    </source>
</evidence>
<evidence type="ECO:0000259" key="12">
    <source>
        <dbReference type="Pfam" id="PF13609"/>
    </source>
</evidence>
<dbReference type="InterPro" id="IPR023614">
    <property type="entry name" value="Porin_dom_sf"/>
</dbReference>
<dbReference type="SUPFAM" id="SSF56935">
    <property type="entry name" value="Porins"/>
    <property type="match status" value="1"/>
</dbReference>
<feature type="chain" id="PRO_5034695569" evidence="11">
    <location>
        <begin position="20"/>
        <end position="327"/>
    </location>
</feature>
<dbReference type="PANTHER" id="PTHR34501:SF9">
    <property type="entry name" value="MAJOR OUTER MEMBRANE PROTEIN P.IA"/>
    <property type="match status" value="1"/>
</dbReference>
<evidence type="ECO:0000256" key="1">
    <source>
        <dbReference type="ARBA" id="ARBA00004571"/>
    </source>
</evidence>
<keyword evidence="10" id="KW-0998">Cell outer membrane</keyword>
<sequence>MKKTILTLAVAAASFGAQAATLDQVQIEAPELYGHVSVMADKVETVEGKTTLKDVTEIDVKRATEIGIAGTVALNHGLVGTYDVATGFDAKEKLELTKLEAGLEHEIGAVYVGKIDSRADAALAKFDVFGEVFEGTAFEGNGTVRTAEGLAFVANPIADLELGLQFSGQERAEEGAELGDITAIHAAYTIHGVDLAAHYSVADFTNASDEKVEDTQMGAAAGYQYADLYASVAFDKAEYNVGSTKVETDRFTLNAQYDINADLAVKAGFASGDYAVMGEAIEGTEFRLAAEYALAKNVAAHAGYAKYDLDGDKGSDELLTAGLTYRF</sequence>
<keyword evidence="4" id="KW-1134">Transmembrane beta strand</keyword>
<name>A0A8H9MYD7_VIBVL</name>
<evidence type="ECO:0000256" key="6">
    <source>
        <dbReference type="ARBA" id="ARBA00022729"/>
    </source>
</evidence>
<protein>
    <submittedName>
        <fullName evidence="13">Porin</fullName>
    </submittedName>
</protein>
<evidence type="ECO:0000256" key="10">
    <source>
        <dbReference type="ARBA" id="ARBA00023237"/>
    </source>
</evidence>
<keyword evidence="9" id="KW-0472">Membrane</keyword>
<accession>A0A8H9MYD7</accession>
<dbReference type="Pfam" id="PF13609">
    <property type="entry name" value="Porin_4"/>
    <property type="match status" value="1"/>
</dbReference>
<dbReference type="InterPro" id="IPR033900">
    <property type="entry name" value="Gram_neg_porin_domain"/>
</dbReference>
<feature type="domain" description="Porin" evidence="12">
    <location>
        <begin position="8"/>
        <end position="311"/>
    </location>
</feature>